<dbReference type="RefSeq" id="WP_369948337.1">
    <property type="nucleotide sequence ID" value="NZ_JBCLSH010000016.1"/>
</dbReference>
<proteinExistence type="predicted"/>
<sequence length="150" mass="17246">MSMKDVTRRYFISPATCWKIVDQIPLKQPFRQLPEVLCFDEFKATQNDDNGLAFVYADGLTHDILDILESRKQADLISYFLKFPHPARLKVKAIVMDMNASYSGLLQLFPNAQLIIDGFHLIQQLSRAFNQLRIKEMKGLKKLKGDNGKV</sequence>
<dbReference type="Pfam" id="PF01610">
    <property type="entry name" value="DDE_Tnp_ISL3"/>
    <property type="match status" value="1"/>
</dbReference>
<gene>
    <name evidence="2" type="ORF">AALA52_05860</name>
</gene>
<protein>
    <submittedName>
        <fullName evidence="2">Transposase</fullName>
    </submittedName>
</protein>
<dbReference type="EMBL" id="JBCLSH010000016">
    <property type="protein sequence ID" value="MEY8443764.1"/>
    <property type="molecule type" value="Genomic_DNA"/>
</dbReference>
<evidence type="ECO:0000313" key="3">
    <source>
        <dbReference type="Proteomes" id="UP001565283"/>
    </source>
</evidence>
<dbReference type="PANTHER" id="PTHR33498">
    <property type="entry name" value="TRANSPOSASE FOR INSERTION SEQUENCE ELEMENT IS1557"/>
    <property type="match status" value="1"/>
</dbReference>
<dbReference type="InterPro" id="IPR047951">
    <property type="entry name" value="Transpos_ISL3"/>
</dbReference>
<evidence type="ECO:0000259" key="1">
    <source>
        <dbReference type="Pfam" id="PF01610"/>
    </source>
</evidence>
<evidence type="ECO:0000313" key="2">
    <source>
        <dbReference type="EMBL" id="MEY8443764.1"/>
    </source>
</evidence>
<dbReference type="PANTHER" id="PTHR33498:SF1">
    <property type="entry name" value="TRANSPOSASE FOR INSERTION SEQUENCE ELEMENT IS1557"/>
    <property type="match status" value="1"/>
</dbReference>
<organism evidence="2 3">
    <name type="scientific">Lactococcus ileimucosae</name>
    <dbReference type="NCBI Taxonomy" id="2941329"/>
    <lineage>
        <taxon>Bacteria</taxon>
        <taxon>Bacillati</taxon>
        <taxon>Bacillota</taxon>
        <taxon>Bacilli</taxon>
        <taxon>Lactobacillales</taxon>
        <taxon>Streptococcaceae</taxon>
        <taxon>Lactococcus</taxon>
    </lineage>
</organism>
<feature type="domain" description="Transposase IS204/IS1001/IS1096/IS1165 DDE" evidence="1">
    <location>
        <begin position="37"/>
        <end position="143"/>
    </location>
</feature>
<keyword evidence="3" id="KW-1185">Reference proteome</keyword>
<dbReference type="InterPro" id="IPR002560">
    <property type="entry name" value="Transposase_DDE"/>
</dbReference>
<name>A0ABV4D4H6_9LACT</name>
<accession>A0ABV4D4H6</accession>
<dbReference type="Proteomes" id="UP001565283">
    <property type="component" value="Unassembled WGS sequence"/>
</dbReference>
<reference evidence="2 3" key="1">
    <citation type="submission" date="2024-03" db="EMBL/GenBank/DDBJ databases">
        <title>Mouse gut bacterial collection (mGBC) of GemPharmatech.</title>
        <authorList>
            <person name="He Y."/>
            <person name="Dong L."/>
            <person name="Wu D."/>
            <person name="Gao X."/>
            <person name="Lin Z."/>
        </authorList>
    </citation>
    <scope>NUCLEOTIDE SEQUENCE [LARGE SCALE GENOMIC DNA]</scope>
    <source>
        <strain evidence="2 3">61-15</strain>
    </source>
</reference>
<comment type="caution">
    <text evidence="2">The sequence shown here is derived from an EMBL/GenBank/DDBJ whole genome shotgun (WGS) entry which is preliminary data.</text>
</comment>